<organism evidence="7 8">
    <name type="scientific">Microthlaspi erraticum</name>
    <dbReference type="NCBI Taxonomy" id="1685480"/>
    <lineage>
        <taxon>Eukaryota</taxon>
        <taxon>Viridiplantae</taxon>
        <taxon>Streptophyta</taxon>
        <taxon>Embryophyta</taxon>
        <taxon>Tracheophyta</taxon>
        <taxon>Spermatophyta</taxon>
        <taxon>Magnoliopsida</taxon>
        <taxon>eudicotyledons</taxon>
        <taxon>Gunneridae</taxon>
        <taxon>Pentapetalae</taxon>
        <taxon>rosids</taxon>
        <taxon>malvids</taxon>
        <taxon>Brassicales</taxon>
        <taxon>Brassicaceae</taxon>
        <taxon>Coluteocarpeae</taxon>
        <taxon>Microthlaspi</taxon>
    </lineage>
</organism>
<dbReference type="InterPro" id="IPR007527">
    <property type="entry name" value="Znf_SWIM"/>
</dbReference>
<evidence type="ECO:0000256" key="2">
    <source>
        <dbReference type="ARBA" id="ARBA00022771"/>
    </source>
</evidence>
<feature type="region of interest" description="Disordered" evidence="5">
    <location>
        <begin position="699"/>
        <end position="757"/>
    </location>
</feature>
<dbReference type="Proteomes" id="UP000467841">
    <property type="component" value="Unassembled WGS sequence"/>
</dbReference>
<evidence type="ECO:0000313" key="7">
    <source>
        <dbReference type="EMBL" id="CAA7048823.1"/>
    </source>
</evidence>
<dbReference type="GO" id="GO:0008270">
    <property type="term" value="F:zinc ion binding"/>
    <property type="evidence" value="ECO:0007669"/>
    <property type="project" value="UniProtKB-KW"/>
</dbReference>
<feature type="compositionally biased region" description="Basic residues" evidence="5">
    <location>
        <begin position="702"/>
        <end position="714"/>
    </location>
</feature>
<feature type="region of interest" description="Disordered" evidence="5">
    <location>
        <begin position="144"/>
        <end position="176"/>
    </location>
</feature>
<dbReference type="Pfam" id="PF10551">
    <property type="entry name" value="MULE"/>
    <property type="match status" value="1"/>
</dbReference>
<dbReference type="InterPro" id="IPR006564">
    <property type="entry name" value="Znf_PMZ"/>
</dbReference>
<dbReference type="PROSITE" id="PS50966">
    <property type="entry name" value="ZF_SWIM"/>
    <property type="match status" value="1"/>
</dbReference>
<evidence type="ECO:0000313" key="8">
    <source>
        <dbReference type="Proteomes" id="UP000467841"/>
    </source>
</evidence>
<name>A0A6D2KHV8_9BRAS</name>
<proteinExistence type="predicted"/>
<keyword evidence="8" id="KW-1185">Reference proteome</keyword>
<feature type="compositionally biased region" description="Basic and acidic residues" evidence="5">
    <location>
        <begin position="144"/>
        <end position="153"/>
    </location>
</feature>
<evidence type="ECO:0000256" key="4">
    <source>
        <dbReference type="PROSITE-ProRule" id="PRU00325"/>
    </source>
</evidence>
<dbReference type="OrthoDB" id="1852000at2759"/>
<dbReference type="SMART" id="SM00575">
    <property type="entry name" value="ZnF_PMZ"/>
    <property type="match status" value="1"/>
</dbReference>
<dbReference type="Pfam" id="PF03108">
    <property type="entry name" value="DBD_Tnp_Mut"/>
    <property type="match status" value="1"/>
</dbReference>
<keyword evidence="1" id="KW-0479">Metal-binding</keyword>
<feature type="compositionally biased region" description="Basic residues" evidence="5">
    <location>
        <begin position="732"/>
        <end position="741"/>
    </location>
</feature>
<accession>A0A6D2KHV8</accession>
<evidence type="ECO:0000256" key="1">
    <source>
        <dbReference type="ARBA" id="ARBA00022723"/>
    </source>
</evidence>
<sequence>MVQIYACSGVWKSFQDKEWRFVADKGNCGIVLTLESTTTVEKLKMMVCEDYSVDVGFVAVELSYLPSDLVSNLESPPVVIRNDRQLRNFVEYQREKATVTLCVTFKPILKEPPDSSDKEDELNLPKKAEECRYKGKRTVDATSKRFRGEHSGSEDGIVSEDIGKSGKSGKSGKRGNLEGYVKKHEQFDSKDRLRATMEICAMKYNFDYKVTKSDTKFWCIRCKDKVCKWSLRAECVEGSTVFKINKYVGKHTCAPSNKSTFSKTASAKTIGDLIMHKYVGVKDGPKPNDIMSIMRTEHGCEISYNQAWESREYAISSVRGLPEKSFHKVPKYLHMLQQANPGTHTNYQTDSRGRFLYLFLAFGQSVRGFYKTMRRVIVVDGTFLKSKYKGTMLVATAVDGNSNLYPIAFGVVDSENDLSWEWFFRQLKVVVGDEEGLAFVSDRHVSIAPSLAKVYPLASKGICIHHLLSNMQKVCHDKGMLALIEKASKAYRVVDFERRFNRVCNISPVIGNALREADVRKWARCLFPGFRYDIRTTNPAESINSALRTPREYPIIPLLDSIREMMTRWFYERRGKSSKHQLPLTDKIEKKIERRTEKAKTLVAFPVTNHIFQIKGDLFDCVVDLQRRTCTCAKFDLCRIPCRHAIKAAYTRNIQSYTLADGIYSTAAWRMAYAESINPISVPEDEWCVPKDVEDAKVFPPKTKRRSGRRKKRRFDSLEDKIRSSQGSQGSKRQKRRHKCSRCGNEGHNRATCDIPI</sequence>
<feature type="domain" description="SWIM-type" evidence="6">
    <location>
        <begin position="619"/>
        <end position="653"/>
    </location>
</feature>
<dbReference type="AlphaFoldDB" id="A0A6D2KHV8"/>
<dbReference type="PANTHER" id="PTHR31973:SF187">
    <property type="entry name" value="MUTATOR TRANSPOSASE MUDRA PROTEIN"/>
    <property type="match status" value="1"/>
</dbReference>
<dbReference type="InterPro" id="IPR018289">
    <property type="entry name" value="MULE_transposase_dom"/>
</dbReference>
<protein>
    <recommendedName>
        <fullName evidence="6">SWIM-type domain-containing protein</fullName>
    </recommendedName>
</protein>
<dbReference type="EMBL" id="CACVBM020001396">
    <property type="protein sequence ID" value="CAA7048823.1"/>
    <property type="molecule type" value="Genomic_DNA"/>
</dbReference>
<evidence type="ECO:0000259" key="6">
    <source>
        <dbReference type="PROSITE" id="PS50966"/>
    </source>
</evidence>
<evidence type="ECO:0000256" key="3">
    <source>
        <dbReference type="ARBA" id="ARBA00022833"/>
    </source>
</evidence>
<comment type="caution">
    <text evidence="7">The sequence shown here is derived from an EMBL/GenBank/DDBJ whole genome shotgun (WGS) entry which is preliminary data.</text>
</comment>
<keyword evidence="3" id="KW-0862">Zinc</keyword>
<gene>
    <name evidence="7" type="ORF">MERR_LOCUS36058</name>
</gene>
<evidence type="ECO:0000256" key="5">
    <source>
        <dbReference type="SAM" id="MobiDB-lite"/>
    </source>
</evidence>
<dbReference type="Pfam" id="PF04434">
    <property type="entry name" value="SWIM"/>
    <property type="match status" value="1"/>
</dbReference>
<reference evidence="7" key="1">
    <citation type="submission" date="2020-01" db="EMBL/GenBank/DDBJ databases">
        <authorList>
            <person name="Mishra B."/>
        </authorList>
    </citation>
    <scope>NUCLEOTIDE SEQUENCE [LARGE SCALE GENOMIC DNA]</scope>
</reference>
<dbReference type="PANTHER" id="PTHR31973">
    <property type="entry name" value="POLYPROTEIN, PUTATIVE-RELATED"/>
    <property type="match status" value="1"/>
</dbReference>
<keyword evidence="2 4" id="KW-0863">Zinc-finger</keyword>
<dbReference type="InterPro" id="IPR004332">
    <property type="entry name" value="Transposase_MuDR"/>
</dbReference>